<protein>
    <recommendedName>
        <fullName evidence="3">DUF2303 domain-containing protein</fullName>
    </recommendedName>
</protein>
<dbReference type="Pfam" id="PF10065">
    <property type="entry name" value="DUF2303"/>
    <property type="match status" value="1"/>
</dbReference>
<reference evidence="1 2" key="1">
    <citation type="submission" date="2015-03" db="EMBL/GenBank/DDBJ databases">
        <title>Genome sequencing of Methylobacterium variabile DSM 16961.</title>
        <authorList>
            <person name="Chaudhry V."/>
            <person name="Patil P.B."/>
        </authorList>
    </citation>
    <scope>NUCLEOTIDE SEQUENCE [LARGE SCALE GENOMIC DNA]</scope>
    <source>
        <strain evidence="1 2">DSM 16961</strain>
    </source>
</reference>
<organism evidence="1 2">
    <name type="scientific">Methylobacterium variabile</name>
    <dbReference type="NCBI Taxonomy" id="298794"/>
    <lineage>
        <taxon>Bacteria</taxon>
        <taxon>Pseudomonadati</taxon>
        <taxon>Pseudomonadota</taxon>
        <taxon>Alphaproteobacteria</taxon>
        <taxon>Hyphomicrobiales</taxon>
        <taxon>Methylobacteriaceae</taxon>
        <taxon>Methylobacterium</taxon>
    </lineage>
</organism>
<dbReference type="OrthoDB" id="7346200at2"/>
<comment type="caution">
    <text evidence="1">The sequence shown here is derived from an EMBL/GenBank/DDBJ whole genome shotgun (WGS) entry which is preliminary data.</text>
</comment>
<evidence type="ECO:0000313" key="1">
    <source>
        <dbReference type="EMBL" id="KMO33892.1"/>
    </source>
</evidence>
<dbReference type="RefSeq" id="WP_048445927.1">
    <property type="nucleotide sequence ID" value="NZ_LABY01000143.1"/>
</dbReference>
<name>A0A0J6SJR2_9HYPH</name>
<keyword evidence="2" id="KW-1185">Reference proteome</keyword>
<dbReference type="EMBL" id="LABY01000143">
    <property type="protein sequence ID" value="KMO33892.1"/>
    <property type="molecule type" value="Genomic_DNA"/>
</dbReference>
<dbReference type="Proteomes" id="UP000035955">
    <property type="component" value="Unassembled WGS sequence"/>
</dbReference>
<accession>A0A0J6SJR2</accession>
<evidence type="ECO:0000313" key="2">
    <source>
        <dbReference type="Proteomes" id="UP000035955"/>
    </source>
</evidence>
<gene>
    <name evidence="1" type="ORF">VQ02_19790</name>
</gene>
<dbReference type="AlphaFoldDB" id="A0A0J6SJR2"/>
<dbReference type="PATRIC" id="fig|298794.3.peg.1278"/>
<dbReference type="InterPro" id="IPR019276">
    <property type="entry name" value="DUF2303"/>
</dbReference>
<sequence length="317" mass="34355">MASIQGTPTLVSGEAEAIQKVADLAIAGTKPEIVMVPTSGLGDGLPAQVPALLKPATPGGQPGALLPVRDLIEGYRLGPARRTGTARVTTLDAFIALVNRHKDAGSVIFAKTDWPNPALTAIIDYHSETNAPRHGEHRIAYAFPVTPEFQAWIAANGTKMGQGEFAQFLEEHAAELAAPYDAEVVTYERLFKAKFATPNELIDLARSLEIHVNAQVKNAVRLQSGEGEVVFREEHVNGAGEKVTVPGVFMISLRSFVDGEAVRIPARLRYRVSGGAITWSFQLYRWEDELRARVQHDLMRAADETGLPSFEGAPEGR</sequence>
<evidence type="ECO:0008006" key="3">
    <source>
        <dbReference type="Google" id="ProtNLM"/>
    </source>
</evidence>
<proteinExistence type="predicted"/>